<comment type="caution">
    <text evidence="3">The sequence shown here is derived from an EMBL/GenBank/DDBJ whole genome shotgun (WGS) entry which is preliminary data.</text>
</comment>
<name>A0A2R6Q3C7_ACTCC</name>
<proteinExistence type="predicted"/>
<feature type="compositionally biased region" description="Basic and acidic residues" evidence="2">
    <location>
        <begin position="258"/>
        <end position="267"/>
    </location>
</feature>
<sequence length="432" mass="49106">MMMAQKHLHELLREDQEPFILKNYISDRRFLLQRPTTKTQLQADKIRPIVETSSSKRGLCNQACFFSLLDSPDVTNSPLVYFPATSKGPCKSPNGALQSSSSKPKLEIKYLGSVLFGPIVKRLIGWRNGSRNREIGTGKSKGKSEKVSENACEKSEFEVGFACSCGSRSDSVVWSERNEEKSPDLETSLRSWKSEDRENGGLGFCEKRFCTSPFRFALHKSPPSSPHLLPDFSSPATSPSRQVKQEKNCEAEGTQQIHLEEKEEKEQCSPVSVLDPPFKDDEDGGGDGDDDNNEEEGYDLEERNNAILQRAKQQLLDKLHRFEKLAGLDPIELEKSMLEEQEEDDKEHLIKEEEVVVVKRVYRERLDLWKEVESNSTIDMMVELDLRGDFGGWWKTNDQEEVGETTVEIELAIFGNLVEELSKELLLNWPLV</sequence>
<keyword evidence="1" id="KW-0175">Coiled coil</keyword>
<feature type="region of interest" description="Disordered" evidence="2">
    <location>
        <begin position="221"/>
        <end position="296"/>
    </location>
</feature>
<dbReference type="PANTHER" id="PTHR33623">
    <property type="entry name" value="OS04G0572500 PROTEIN"/>
    <property type="match status" value="1"/>
</dbReference>
<keyword evidence="4" id="KW-1185">Reference proteome</keyword>
<dbReference type="PANTHER" id="PTHR33623:SF5">
    <property type="entry name" value="HISTONE-LYSINE N-METHYLTRANSFERASE SETD1B-LIKE PROTEIN"/>
    <property type="match status" value="1"/>
</dbReference>
<evidence type="ECO:0000313" key="4">
    <source>
        <dbReference type="Proteomes" id="UP000241394"/>
    </source>
</evidence>
<accession>A0A2R6Q3C7</accession>
<dbReference type="Proteomes" id="UP000241394">
    <property type="component" value="Chromosome LG20"/>
</dbReference>
<dbReference type="EMBL" id="NKQK01000020">
    <property type="protein sequence ID" value="PSS01387.1"/>
    <property type="molecule type" value="Genomic_DNA"/>
</dbReference>
<feature type="coiled-coil region" evidence="1">
    <location>
        <begin position="298"/>
        <end position="325"/>
    </location>
</feature>
<reference evidence="3 4" key="1">
    <citation type="submission" date="2017-07" db="EMBL/GenBank/DDBJ databases">
        <title>An improved, manually edited Actinidia chinensis var. chinensis (kiwifruit) genome highlights the challenges associated with draft genomes and gene prediction in plants.</title>
        <authorList>
            <person name="Pilkington S."/>
            <person name="Crowhurst R."/>
            <person name="Hilario E."/>
            <person name="Nardozza S."/>
            <person name="Fraser L."/>
            <person name="Peng Y."/>
            <person name="Gunaseelan K."/>
            <person name="Simpson R."/>
            <person name="Tahir J."/>
            <person name="Deroles S."/>
            <person name="Templeton K."/>
            <person name="Luo Z."/>
            <person name="Davy M."/>
            <person name="Cheng C."/>
            <person name="Mcneilage M."/>
            <person name="Scaglione D."/>
            <person name="Liu Y."/>
            <person name="Zhang Q."/>
            <person name="Datson P."/>
            <person name="De Silva N."/>
            <person name="Gardiner S."/>
            <person name="Bassett H."/>
            <person name="Chagne D."/>
            <person name="Mccallum J."/>
            <person name="Dzierzon H."/>
            <person name="Deng C."/>
            <person name="Wang Y.-Y."/>
            <person name="Barron N."/>
            <person name="Manako K."/>
            <person name="Bowen J."/>
            <person name="Foster T."/>
            <person name="Erridge Z."/>
            <person name="Tiffin H."/>
            <person name="Waite C."/>
            <person name="Davies K."/>
            <person name="Grierson E."/>
            <person name="Laing W."/>
            <person name="Kirk R."/>
            <person name="Chen X."/>
            <person name="Wood M."/>
            <person name="Montefiori M."/>
            <person name="Brummell D."/>
            <person name="Schwinn K."/>
            <person name="Catanach A."/>
            <person name="Fullerton C."/>
            <person name="Li D."/>
            <person name="Meiyalaghan S."/>
            <person name="Nieuwenhuizen N."/>
            <person name="Read N."/>
            <person name="Prakash R."/>
            <person name="Hunter D."/>
            <person name="Zhang H."/>
            <person name="Mckenzie M."/>
            <person name="Knabel M."/>
            <person name="Harris A."/>
            <person name="Allan A."/>
            <person name="Chen A."/>
            <person name="Janssen B."/>
            <person name="Plunkett B."/>
            <person name="Dwamena C."/>
            <person name="Voogd C."/>
            <person name="Leif D."/>
            <person name="Lafferty D."/>
            <person name="Souleyre E."/>
            <person name="Varkonyi-Gasic E."/>
            <person name="Gambi F."/>
            <person name="Hanley J."/>
            <person name="Yao J.-L."/>
            <person name="Cheung J."/>
            <person name="David K."/>
            <person name="Warren B."/>
            <person name="Marsh K."/>
            <person name="Snowden K."/>
            <person name="Lin-Wang K."/>
            <person name="Brian L."/>
            <person name="Martinez-Sanchez M."/>
            <person name="Wang M."/>
            <person name="Ileperuma N."/>
            <person name="Macnee N."/>
            <person name="Campin R."/>
            <person name="Mcatee P."/>
            <person name="Drummond R."/>
            <person name="Espley R."/>
            <person name="Ireland H."/>
            <person name="Wu R."/>
            <person name="Atkinson R."/>
            <person name="Karunairetnam S."/>
            <person name="Bulley S."/>
            <person name="Chunkath S."/>
            <person name="Hanley Z."/>
            <person name="Storey R."/>
            <person name="Thrimawithana A."/>
            <person name="Thomson S."/>
            <person name="David C."/>
            <person name="Testolin R."/>
        </authorList>
    </citation>
    <scope>NUCLEOTIDE SEQUENCE [LARGE SCALE GENOMIC DNA]</scope>
    <source>
        <strain evidence="4">cv. Red5</strain>
        <tissue evidence="3">Young leaf</tissue>
    </source>
</reference>
<dbReference type="InParanoid" id="A0A2R6Q3C7"/>
<feature type="compositionally biased region" description="Acidic residues" evidence="2">
    <location>
        <begin position="280"/>
        <end position="296"/>
    </location>
</feature>
<dbReference type="Gramene" id="PSS01387">
    <property type="protein sequence ID" value="PSS01387"/>
    <property type="gene ID" value="CEY00_Acc22745"/>
</dbReference>
<dbReference type="OMA" id="EEEMINH"/>
<evidence type="ECO:0000256" key="2">
    <source>
        <dbReference type="SAM" id="MobiDB-lite"/>
    </source>
</evidence>
<dbReference type="AlphaFoldDB" id="A0A2R6Q3C7"/>
<feature type="region of interest" description="Disordered" evidence="2">
    <location>
        <begin position="174"/>
        <end position="198"/>
    </location>
</feature>
<feature type="compositionally biased region" description="Low complexity" evidence="2">
    <location>
        <begin position="226"/>
        <end position="235"/>
    </location>
</feature>
<gene>
    <name evidence="3" type="ORF">CEY00_Acc22745</name>
</gene>
<keyword evidence="3" id="KW-0436">Ligase</keyword>
<dbReference type="GO" id="GO:0016874">
    <property type="term" value="F:ligase activity"/>
    <property type="evidence" value="ECO:0007669"/>
    <property type="project" value="UniProtKB-KW"/>
</dbReference>
<dbReference type="OrthoDB" id="1918879at2759"/>
<organism evidence="3 4">
    <name type="scientific">Actinidia chinensis var. chinensis</name>
    <name type="common">Chinese soft-hair kiwi</name>
    <dbReference type="NCBI Taxonomy" id="1590841"/>
    <lineage>
        <taxon>Eukaryota</taxon>
        <taxon>Viridiplantae</taxon>
        <taxon>Streptophyta</taxon>
        <taxon>Embryophyta</taxon>
        <taxon>Tracheophyta</taxon>
        <taxon>Spermatophyta</taxon>
        <taxon>Magnoliopsida</taxon>
        <taxon>eudicotyledons</taxon>
        <taxon>Gunneridae</taxon>
        <taxon>Pentapetalae</taxon>
        <taxon>asterids</taxon>
        <taxon>Ericales</taxon>
        <taxon>Actinidiaceae</taxon>
        <taxon>Actinidia</taxon>
    </lineage>
</organism>
<reference evidence="4" key="2">
    <citation type="journal article" date="2018" name="BMC Genomics">
        <title>A manually annotated Actinidia chinensis var. chinensis (kiwifruit) genome highlights the challenges associated with draft genomes and gene prediction in plants.</title>
        <authorList>
            <person name="Pilkington S.M."/>
            <person name="Crowhurst R."/>
            <person name="Hilario E."/>
            <person name="Nardozza S."/>
            <person name="Fraser L."/>
            <person name="Peng Y."/>
            <person name="Gunaseelan K."/>
            <person name="Simpson R."/>
            <person name="Tahir J."/>
            <person name="Deroles S.C."/>
            <person name="Templeton K."/>
            <person name="Luo Z."/>
            <person name="Davy M."/>
            <person name="Cheng C."/>
            <person name="McNeilage M."/>
            <person name="Scaglione D."/>
            <person name="Liu Y."/>
            <person name="Zhang Q."/>
            <person name="Datson P."/>
            <person name="De Silva N."/>
            <person name="Gardiner S.E."/>
            <person name="Bassett H."/>
            <person name="Chagne D."/>
            <person name="McCallum J."/>
            <person name="Dzierzon H."/>
            <person name="Deng C."/>
            <person name="Wang Y.Y."/>
            <person name="Barron L."/>
            <person name="Manako K."/>
            <person name="Bowen J."/>
            <person name="Foster T.M."/>
            <person name="Erridge Z.A."/>
            <person name="Tiffin H."/>
            <person name="Waite C.N."/>
            <person name="Davies K.M."/>
            <person name="Grierson E.P."/>
            <person name="Laing W.A."/>
            <person name="Kirk R."/>
            <person name="Chen X."/>
            <person name="Wood M."/>
            <person name="Montefiori M."/>
            <person name="Brummell D.A."/>
            <person name="Schwinn K.E."/>
            <person name="Catanach A."/>
            <person name="Fullerton C."/>
            <person name="Li D."/>
            <person name="Meiyalaghan S."/>
            <person name="Nieuwenhuizen N."/>
            <person name="Read N."/>
            <person name="Prakash R."/>
            <person name="Hunter D."/>
            <person name="Zhang H."/>
            <person name="McKenzie M."/>
            <person name="Knabel M."/>
            <person name="Harris A."/>
            <person name="Allan A.C."/>
            <person name="Gleave A."/>
            <person name="Chen A."/>
            <person name="Janssen B.J."/>
            <person name="Plunkett B."/>
            <person name="Ampomah-Dwamena C."/>
            <person name="Voogd C."/>
            <person name="Leif D."/>
            <person name="Lafferty D."/>
            <person name="Souleyre E.J.F."/>
            <person name="Varkonyi-Gasic E."/>
            <person name="Gambi F."/>
            <person name="Hanley J."/>
            <person name="Yao J.L."/>
            <person name="Cheung J."/>
            <person name="David K.M."/>
            <person name="Warren B."/>
            <person name="Marsh K."/>
            <person name="Snowden K.C."/>
            <person name="Lin-Wang K."/>
            <person name="Brian L."/>
            <person name="Martinez-Sanchez M."/>
            <person name="Wang M."/>
            <person name="Ileperuma N."/>
            <person name="Macnee N."/>
            <person name="Campin R."/>
            <person name="McAtee P."/>
            <person name="Drummond R.S.M."/>
            <person name="Espley R.V."/>
            <person name="Ireland H.S."/>
            <person name="Wu R."/>
            <person name="Atkinson R.G."/>
            <person name="Karunairetnam S."/>
            <person name="Bulley S."/>
            <person name="Chunkath S."/>
            <person name="Hanley Z."/>
            <person name="Storey R."/>
            <person name="Thrimawithana A.H."/>
            <person name="Thomson S."/>
            <person name="David C."/>
            <person name="Testolin R."/>
            <person name="Huang H."/>
            <person name="Hellens R.P."/>
            <person name="Schaffer R.J."/>
        </authorList>
    </citation>
    <scope>NUCLEOTIDE SEQUENCE [LARGE SCALE GENOMIC DNA]</scope>
    <source>
        <strain evidence="4">cv. Red5</strain>
    </source>
</reference>
<evidence type="ECO:0000256" key="1">
    <source>
        <dbReference type="SAM" id="Coils"/>
    </source>
</evidence>
<protein>
    <submittedName>
        <fullName evidence="3">Phenylalanine--tRNA ligase alpha subunit like</fullName>
    </submittedName>
</protein>
<dbReference type="STRING" id="1590841.A0A2R6Q3C7"/>
<evidence type="ECO:0000313" key="3">
    <source>
        <dbReference type="EMBL" id="PSS01387.1"/>
    </source>
</evidence>